<proteinExistence type="predicted"/>
<evidence type="ECO:0000313" key="1">
    <source>
        <dbReference type="EMBL" id="EDS99760.1"/>
    </source>
</evidence>
<evidence type="ECO:0000313" key="2">
    <source>
        <dbReference type="Proteomes" id="UP000005463"/>
    </source>
</evidence>
<dbReference type="AlphaFoldDB" id="B1FRR0"/>
<sequence>MSAKLAWKPRAMLGSDTATTFVSSTISEHVADATASVAAAGRREFAGAAAREAGEGWDIDSSGARGTSRMLGWARIACH</sequence>
<organism evidence="1 2">
    <name type="scientific">Burkholderia ambifaria IOP40-10</name>
    <dbReference type="NCBI Taxonomy" id="396596"/>
    <lineage>
        <taxon>Bacteria</taxon>
        <taxon>Pseudomonadati</taxon>
        <taxon>Pseudomonadota</taxon>
        <taxon>Betaproteobacteria</taxon>
        <taxon>Burkholderiales</taxon>
        <taxon>Burkholderiaceae</taxon>
        <taxon>Burkholderia</taxon>
        <taxon>Burkholderia cepacia complex</taxon>
    </lineage>
</organism>
<comment type="caution">
    <text evidence="1">The sequence shown here is derived from an EMBL/GenBank/DDBJ whole genome shotgun (WGS) entry which is preliminary data.</text>
</comment>
<reference evidence="1 2" key="1">
    <citation type="submission" date="2008-03" db="EMBL/GenBank/DDBJ databases">
        <title>Sequencing of the draft genome and assembly of Burkholderia ambifaria IOP40-10.</title>
        <authorList>
            <consortium name="US DOE Joint Genome Institute (JGI-PGF)"/>
            <person name="Copeland A."/>
            <person name="Lucas S."/>
            <person name="Lapidus A."/>
            <person name="Glavina del Rio T."/>
            <person name="Dalin E."/>
            <person name="Tice H."/>
            <person name="Bruce D."/>
            <person name="Goodwin L."/>
            <person name="Pitluck S."/>
            <person name="Larimer F."/>
            <person name="Land M.L."/>
            <person name="Hauser L."/>
            <person name="Tiedje J."/>
            <person name="Richardson P."/>
        </authorList>
    </citation>
    <scope>NUCLEOTIDE SEQUENCE [LARGE SCALE GENOMIC DNA]</scope>
    <source>
        <strain evidence="1 2">IOP40-10</strain>
    </source>
</reference>
<dbReference type="Proteomes" id="UP000005463">
    <property type="component" value="Unassembled WGS sequence"/>
</dbReference>
<accession>B1FRR0</accession>
<gene>
    <name evidence="1" type="ORF">BamIOP4010DRAFT_6723</name>
</gene>
<protein>
    <submittedName>
        <fullName evidence="1">Uncharacterized protein</fullName>
    </submittedName>
</protein>
<dbReference type="EMBL" id="ABLC01000446">
    <property type="protein sequence ID" value="EDS99760.1"/>
    <property type="molecule type" value="Genomic_DNA"/>
</dbReference>
<name>B1FRR0_9BURK</name>